<dbReference type="PATRIC" id="fig|1348657.5.peg.955"/>
<dbReference type="InterPro" id="IPR025263">
    <property type="entry name" value="YhdP_central"/>
</dbReference>
<dbReference type="PANTHER" id="PTHR38690:SF1">
    <property type="entry name" value="PROTEASE"/>
    <property type="match status" value="1"/>
</dbReference>
<reference evidence="3 4" key="1">
    <citation type="submission" date="2013-06" db="EMBL/GenBank/DDBJ databases">
        <title>Draft genome sequence of Thauera terpenica.</title>
        <authorList>
            <person name="Liu B."/>
            <person name="Frostegard A.H."/>
            <person name="Shapleigh J.P."/>
        </authorList>
    </citation>
    <scope>NUCLEOTIDE SEQUENCE [LARGE SCALE GENOMIC DNA]</scope>
    <source>
        <strain evidence="3 4">58Eu</strain>
    </source>
</reference>
<accession>S9ZGE4</accession>
<dbReference type="PANTHER" id="PTHR38690">
    <property type="entry name" value="PROTEASE-RELATED"/>
    <property type="match status" value="1"/>
</dbReference>
<feature type="domain" description="YhdP central" evidence="2">
    <location>
        <begin position="17"/>
        <end position="1049"/>
    </location>
</feature>
<name>S9ZGE4_9RHOO</name>
<evidence type="ECO:0000259" key="2">
    <source>
        <dbReference type="Pfam" id="PF13116"/>
    </source>
</evidence>
<comment type="caution">
    <text evidence="3">The sequence shown here is derived from an EMBL/GenBank/DDBJ whole genome shotgun (WGS) entry which is preliminary data.</text>
</comment>
<protein>
    <recommendedName>
        <fullName evidence="2">YhdP central domain-containing protein</fullName>
    </recommendedName>
</protein>
<dbReference type="NCBIfam" id="TIGR02099">
    <property type="entry name" value="YhdP family protein"/>
    <property type="match status" value="1"/>
</dbReference>
<feature type="region of interest" description="Disordered" evidence="1">
    <location>
        <begin position="756"/>
        <end position="789"/>
    </location>
</feature>
<keyword evidence="4" id="KW-1185">Reference proteome</keyword>
<dbReference type="EMBL" id="ATJV01000044">
    <property type="protein sequence ID" value="EPZ16465.1"/>
    <property type="molecule type" value="Genomic_DNA"/>
</dbReference>
<dbReference type="Proteomes" id="UP000015455">
    <property type="component" value="Unassembled WGS sequence"/>
</dbReference>
<evidence type="ECO:0000313" key="3">
    <source>
        <dbReference type="EMBL" id="EPZ16465.1"/>
    </source>
</evidence>
<sequence>MARALKFGRAAAPAWAVTADLALAQVRTQLDADLPELVLDRLDGRLGVERDDEGYRLHTRGLTLRAADGLALLPTDLELQLGAAARAQSGHEEGDAIGFEGEGGMLGRSGRLDVNRLDFDALARLAAFLPLDAVLRAQLATLAPSGRLDALRLRWEGALVVPTAWEVSARFADLGFAADAGLPGLGGLSGTLEGDQGGGRFRLDSRGAHVDVPEIFDSTRLQFDQLRADGGWQRRAAQLEITLDSAQFENPDAAGHASGVYRPQAGSAGEIDLQAKLTRAEGTAVWRYLPRVVGSHTQDWVRTSIRQAEVPEASLRLRGALNAFPFRDGEGEFRVVIRVANATLDYATGWPVIEGIFGEVRFEGPGMRIEAARARIFGAALTDVVADVPDLDVQPSEVMTITGKAAGPSAEFLRFVSASPVSARIGGFTDAMRAQGRGRLDLRLVMPLRQLEDSTVEGEYRFAANRLWLVEGLPVLEDAGGRLRFTADTLSLPEARAQFLGAPARVSAQTLDDGTVRFEASGAASVSALSAAWDAPLLDHVSGSAEWKARIDIARGATRLKLESDLLGLTSSLPAPLNKSAAQAWPLRVDLDAPTAQSSMQLKLELAQWLRAELEWPGAGAPLRGGLALNARAGEVLPRAAEGVLVTARFDAFDADAWRRVLDRAVPAAVADESAADGSGLEATRSSGAALPALAGVSLEVKKLQVFGQLVNDFALRGVADQGGWRAQIASDRVLGELDWRDAGAGALRARLERLSLGGGEEGGEEDGNEPVSKSASAHEHDETPPRQLPALDVVAERFLLRGKELGRLELFARNRAGVWQLERFGLSSADGQLKGSGEWRTRGQQSTRLDFSLQVADIGHFSRRLGYDDVVRGGKATLGGQVRWQGAPTRIDYPSLAGRMDLAAEAGQFNKLEPGVGRLLGILSLQSLPRRITLDFRDVFSEGFAFDGISGSIDVADGVMHTEDLSIRGPAARVRMRGTADVEAETQDLRVAVQPTLSESVAIGAAAGLLNPVAGVLTYLAQKALSDPIEKFFAYEYEIRGTWDDPEVRRLGAGKSAPVP</sequence>
<dbReference type="Pfam" id="PF13116">
    <property type="entry name" value="YhdP"/>
    <property type="match status" value="1"/>
</dbReference>
<organism evidence="3 4">
    <name type="scientific">Thauera terpenica 58Eu</name>
    <dbReference type="NCBI Taxonomy" id="1348657"/>
    <lineage>
        <taxon>Bacteria</taxon>
        <taxon>Pseudomonadati</taxon>
        <taxon>Pseudomonadota</taxon>
        <taxon>Betaproteobacteria</taxon>
        <taxon>Rhodocyclales</taxon>
        <taxon>Zoogloeaceae</taxon>
        <taxon>Thauera</taxon>
    </lineage>
</organism>
<evidence type="ECO:0000256" key="1">
    <source>
        <dbReference type="SAM" id="MobiDB-lite"/>
    </source>
</evidence>
<dbReference type="AlphaFoldDB" id="S9ZGE4"/>
<gene>
    <name evidence="3" type="ORF">M622_12065</name>
</gene>
<proteinExistence type="predicted"/>
<evidence type="ECO:0000313" key="4">
    <source>
        <dbReference type="Proteomes" id="UP000015455"/>
    </source>
</evidence>
<dbReference type="InterPro" id="IPR011836">
    <property type="entry name" value="YhdP"/>
</dbReference>
<dbReference type="eggNOG" id="COG3164">
    <property type="taxonomic scope" value="Bacteria"/>
</dbReference>
<dbReference type="STRING" id="1348657.M622_12065"/>